<keyword evidence="2" id="KW-1133">Transmembrane helix</keyword>
<keyword evidence="2" id="KW-0812">Transmembrane</keyword>
<name>A0ABT2H6W1_9MICO</name>
<dbReference type="EMBL" id="JANLCJ010000007">
    <property type="protein sequence ID" value="MCS5735648.1"/>
    <property type="molecule type" value="Genomic_DNA"/>
</dbReference>
<feature type="transmembrane region" description="Helical" evidence="2">
    <location>
        <begin position="68"/>
        <end position="84"/>
    </location>
</feature>
<keyword evidence="4" id="KW-1185">Reference proteome</keyword>
<dbReference type="RefSeq" id="WP_259540588.1">
    <property type="nucleotide sequence ID" value="NZ_JANLCJ010000007.1"/>
</dbReference>
<feature type="transmembrane region" description="Helical" evidence="2">
    <location>
        <begin position="96"/>
        <end position="116"/>
    </location>
</feature>
<proteinExistence type="predicted"/>
<comment type="caution">
    <text evidence="3">The sequence shown here is derived from an EMBL/GenBank/DDBJ whole genome shotgun (WGS) entry which is preliminary data.</text>
</comment>
<reference evidence="3" key="1">
    <citation type="submission" date="2022-08" db="EMBL/GenBank/DDBJ databases">
        <authorList>
            <person name="Deng Y."/>
            <person name="Han X.-F."/>
            <person name="Zhang Y.-Q."/>
        </authorList>
    </citation>
    <scope>NUCLEOTIDE SEQUENCE</scope>
    <source>
        <strain evidence="3">CPCC 203386</strain>
    </source>
</reference>
<feature type="transmembrane region" description="Helical" evidence="2">
    <location>
        <begin position="167"/>
        <end position="185"/>
    </location>
</feature>
<evidence type="ECO:0000313" key="3">
    <source>
        <dbReference type="EMBL" id="MCS5735648.1"/>
    </source>
</evidence>
<protein>
    <recommendedName>
        <fullName evidence="5">VanZ-like domain-containing protein</fullName>
    </recommendedName>
</protein>
<organism evidence="3 4">
    <name type="scientific">Herbiconiux daphne</name>
    <dbReference type="NCBI Taxonomy" id="2970914"/>
    <lineage>
        <taxon>Bacteria</taxon>
        <taxon>Bacillati</taxon>
        <taxon>Actinomycetota</taxon>
        <taxon>Actinomycetes</taxon>
        <taxon>Micrococcales</taxon>
        <taxon>Microbacteriaceae</taxon>
        <taxon>Herbiconiux</taxon>
    </lineage>
</organism>
<gene>
    <name evidence="3" type="ORF">N1032_18055</name>
</gene>
<sequence length="261" mass="28442">MANTPTSAIRSTVRWTFSGQRSVALVAVLIVGVDIALGLVHLLVMALFDAPNLWRVDMDGSYGEAFQYVKYVWVLALVIVYARQARNWPMVAWVPLIVYFLLDDSVQFHELIGYWYSTQPWSFGISVVSAETLGELAASAAFGLVLLIPLVIGYLKGDARTRWIFRVMAVILAVLLVFAVVIDVLHSLVVDIRILDRGIGFAEDFGEMLALSALVLFVFRLNVSGGERGFATPPAGVASGVAERSAADSNPAVVARSRHAS</sequence>
<dbReference type="Proteomes" id="UP001165586">
    <property type="component" value="Unassembled WGS sequence"/>
</dbReference>
<evidence type="ECO:0008006" key="5">
    <source>
        <dbReference type="Google" id="ProtNLM"/>
    </source>
</evidence>
<evidence type="ECO:0000313" key="4">
    <source>
        <dbReference type="Proteomes" id="UP001165586"/>
    </source>
</evidence>
<feature type="transmembrane region" description="Helical" evidence="2">
    <location>
        <begin position="23"/>
        <end position="48"/>
    </location>
</feature>
<accession>A0ABT2H6W1</accession>
<evidence type="ECO:0000256" key="1">
    <source>
        <dbReference type="SAM" id="MobiDB-lite"/>
    </source>
</evidence>
<feature type="region of interest" description="Disordered" evidence="1">
    <location>
        <begin position="240"/>
        <end position="261"/>
    </location>
</feature>
<feature type="transmembrane region" description="Helical" evidence="2">
    <location>
        <begin position="205"/>
        <end position="223"/>
    </location>
</feature>
<keyword evidence="2" id="KW-0472">Membrane</keyword>
<evidence type="ECO:0000256" key="2">
    <source>
        <dbReference type="SAM" id="Phobius"/>
    </source>
</evidence>
<feature type="transmembrane region" description="Helical" evidence="2">
    <location>
        <begin position="136"/>
        <end position="155"/>
    </location>
</feature>